<gene>
    <name evidence="1" type="ORF">D9R14_21640</name>
</gene>
<proteinExistence type="predicted"/>
<reference evidence="1 2" key="1">
    <citation type="submission" date="2018-10" db="EMBL/GenBank/DDBJ databases">
        <title>Xanthobacter tagetidis genome sequencing and assembly.</title>
        <authorList>
            <person name="Maclea K.S."/>
            <person name="Goen A.E."/>
            <person name="Fatima S.A."/>
        </authorList>
    </citation>
    <scope>NUCLEOTIDE SEQUENCE [LARGE SCALE GENOMIC DNA]</scope>
    <source>
        <strain evidence="1 2">ATCC 700314</strain>
    </source>
</reference>
<evidence type="ECO:0000313" key="2">
    <source>
        <dbReference type="Proteomes" id="UP000269692"/>
    </source>
</evidence>
<dbReference type="EMBL" id="RCTF01000027">
    <property type="protein sequence ID" value="RLP72245.1"/>
    <property type="molecule type" value="Genomic_DNA"/>
</dbReference>
<sequence>MPPADDFSDWLAETYAQEGDFTALVVLVAIGETRVTPLASTFLTFVGDEIGWSQIAGLFAGAKKAWDGVSFFPVLDADGPIENAEARARLRQLESRLTEDRLVLNEGAFFDSWGRKMKIEEIAPH</sequence>
<organism evidence="1 2">
    <name type="scientific">Xanthobacter tagetidis</name>
    <dbReference type="NCBI Taxonomy" id="60216"/>
    <lineage>
        <taxon>Bacteria</taxon>
        <taxon>Pseudomonadati</taxon>
        <taxon>Pseudomonadota</taxon>
        <taxon>Alphaproteobacteria</taxon>
        <taxon>Hyphomicrobiales</taxon>
        <taxon>Xanthobacteraceae</taxon>
        <taxon>Xanthobacter</taxon>
    </lineage>
</organism>
<name>A0A3L6ZX25_9HYPH</name>
<accession>A0A3L6ZX25</accession>
<protein>
    <submittedName>
        <fullName evidence="1">Uncharacterized protein</fullName>
    </submittedName>
</protein>
<dbReference type="Proteomes" id="UP000269692">
    <property type="component" value="Unassembled WGS sequence"/>
</dbReference>
<dbReference type="AlphaFoldDB" id="A0A3L6ZX25"/>
<keyword evidence="2" id="KW-1185">Reference proteome</keyword>
<comment type="caution">
    <text evidence="1">The sequence shown here is derived from an EMBL/GenBank/DDBJ whole genome shotgun (WGS) entry which is preliminary data.</text>
</comment>
<evidence type="ECO:0000313" key="1">
    <source>
        <dbReference type="EMBL" id="RLP72245.1"/>
    </source>
</evidence>
<dbReference type="OrthoDB" id="7771889at2"/>